<feature type="region of interest" description="Disordered" evidence="1">
    <location>
        <begin position="1"/>
        <end position="25"/>
    </location>
</feature>
<organism evidence="2 3">
    <name type="scientific">Schistosoma margrebowiei</name>
    <dbReference type="NCBI Taxonomy" id="48269"/>
    <lineage>
        <taxon>Eukaryota</taxon>
        <taxon>Metazoa</taxon>
        <taxon>Spiralia</taxon>
        <taxon>Lophotrochozoa</taxon>
        <taxon>Platyhelminthes</taxon>
        <taxon>Trematoda</taxon>
        <taxon>Digenea</taxon>
        <taxon>Strigeidida</taxon>
        <taxon>Schistosomatoidea</taxon>
        <taxon>Schistosomatidae</taxon>
        <taxon>Schistosoma</taxon>
    </lineage>
</organism>
<feature type="compositionally biased region" description="Basic and acidic residues" evidence="1">
    <location>
        <begin position="13"/>
        <end position="25"/>
    </location>
</feature>
<dbReference type="AlphaFoldDB" id="A0A183M834"/>
<protein>
    <submittedName>
        <fullName evidence="2">Uncharacterized protein</fullName>
    </submittedName>
</protein>
<sequence length="73" mass="8349">MNSLQVKTKSSIKSKDDNFSGKSDKEQISQNLIDLEINKHPTTSESIDLNEFFASENKIINQVKRHEIMNKAI</sequence>
<feature type="compositionally biased region" description="Polar residues" evidence="1">
    <location>
        <begin position="1"/>
        <end position="11"/>
    </location>
</feature>
<dbReference type="Proteomes" id="UP000277204">
    <property type="component" value="Unassembled WGS sequence"/>
</dbReference>
<gene>
    <name evidence="2" type="ORF">SMRZ_LOCUS12209</name>
</gene>
<evidence type="ECO:0000256" key="1">
    <source>
        <dbReference type="SAM" id="MobiDB-lite"/>
    </source>
</evidence>
<proteinExistence type="predicted"/>
<dbReference type="EMBL" id="UZAI01007474">
    <property type="protein sequence ID" value="VDO99200.1"/>
    <property type="molecule type" value="Genomic_DNA"/>
</dbReference>
<keyword evidence="3" id="KW-1185">Reference proteome</keyword>
<evidence type="ECO:0000313" key="2">
    <source>
        <dbReference type="EMBL" id="VDO99200.1"/>
    </source>
</evidence>
<evidence type="ECO:0000313" key="3">
    <source>
        <dbReference type="Proteomes" id="UP000277204"/>
    </source>
</evidence>
<accession>A0A183M834</accession>
<reference evidence="2 3" key="1">
    <citation type="submission" date="2018-11" db="EMBL/GenBank/DDBJ databases">
        <authorList>
            <consortium name="Pathogen Informatics"/>
        </authorList>
    </citation>
    <scope>NUCLEOTIDE SEQUENCE [LARGE SCALE GENOMIC DNA]</scope>
    <source>
        <strain evidence="2 3">Zambia</strain>
    </source>
</reference>
<name>A0A183M834_9TREM</name>